<name>A0ABW4N2E9_9CAUL</name>
<evidence type="ECO:0000313" key="3">
    <source>
        <dbReference type="Proteomes" id="UP001597237"/>
    </source>
</evidence>
<evidence type="ECO:0000313" key="2">
    <source>
        <dbReference type="EMBL" id="MFD1784042.1"/>
    </source>
</evidence>
<protein>
    <submittedName>
        <fullName evidence="2">PGPGW domain-containing protein</fullName>
    </submittedName>
</protein>
<sequence>MAVPNPGRTPVSYVSIMPRARRYASDDLAQEILGRITRAALVMLGLTVVAAGILIAPLPGPGGIPVIVVGLMLILRNSFKARRHFVKFQRAHPKMVYPIRRLLRREPEMILVAWQQTLRIERLVLPARFRVAMRLRRRWKLKRRRSASA</sequence>
<dbReference type="Proteomes" id="UP001597237">
    <property type="component" value="Unassembled WGS sequence"/>
</dbReference>
<keyword evidence="1" id="KW-0812">Transmembrane</keyword>
<evidence type="ECO:0000256" key="1">
    <source>
        <dbReference type="SAM" id="Phobius"/>
    </source>
</evidence>
<keyword evidence="3" id="KW-1185">Reference proteome</keyword>
<feature type="transmembrane region" description="Helical" evidence="1">
    <location>
        <begin position="39"/>
        <end position="56"/>
    </location>
</feature>
<dbReference type="Pfam" id="PF09656">
    <property type="entry name" value="PGPGW"/>
    <property type="match status" value="1"/>
</dbReference>
<reference evidence="3" key="1">
    <citation type="journal article" date="2019" name="Int. J. Syst. Evol. Microbiol.">
        <title>The Global Catalogue of Microorganisms (GCM) 10K type strain sequencing project: providing services to taxonomists for standard genome sequencing and annotation.</title>
        <authorList>
            <consortium name="The Broad Institute Genomics Platform"/>
            <consortium name="The Broad Institute Genome Sequencing Center for Infectious Disease"/>
            <person name="Wu L."/>
            <person name="Ma J."/>
        </authorList>
    </citation>
    <scope>NUCLEOTIDE SEQUENCE [LARGE SCALE GENOMIC DNA]</scope>
    <source>
        <strain evidence="3">DFY28</strain>
    </source>
</reference>
<comment type="caution">
    <text evidence="2">The sequence shown here is derived from an EMBL/GenBank/DDBJ whole genome shotgun (WGS) entry which is preliminary data.</text>
</comment>
<organism evidence="2 3">
    <name type="scientific">Phenylobacterium terrae</name>
    <dbReference type="NCBI Taxonomy" id="2665495"/>
    <lineage>
        <taxon>Bacteria</taxon>
        <taxon>Pseudomonadati</taxon>
        <taxon>Pseudomonadota</taxon>
        <taxon>Alphaproteobacteria</taxon>
        <taxon>Caulobacterales</taxon>
        <taxon>Caulobacteraceae</taxon>
        <taxon>Phenylobacterium</taxon>
    </lineage>
</organism>
<dbReference type="InterPro" id="IPR019099">
    <property type="entry name" value="Uncharacterised_PGPGW_TM"/>
</dbReference>
<keyword evidence="1" id="KW-1133">Transmembrane helix</keyword>
<feature type="transmembrane region" description="Helical" evidence="1">
    <location>
        <begin position="62"/>
        <end position="79"/>
    </location>
</feature>
<dbReference type="RefSeq" id="WP_377282771.1">
    <property type="nucleotide sequence ID" value="NZ_JBHRSI010000008.1"/>
</dbReference>
<dbReference type="EMBL" id="JBHUEY010000001">
    <property type="protein sequence ID" value="MFD1784042.1"/>
    <property type="molecule type" value="Genomic_DNA"/>
</dbReference>
<accession>A0ABW4N2E9</accession>
<proteinExistence type="predicted"/>
<keyword evidence="1" id="KW-0472">Membrane</keyword>
<gene>
    <name evidence="2" type="ORF">ACFSC0_11605</name>
</gene>